<organism evidence="1 2">
    <name type="scientific">Ectobacillus funiculus</name>
    <dbReference type="NCBI Taxonomy" id="137993"/>
    <lineage>
        <taxon>Bacteria</taxon>
        <taxon>Bacillati</taxon>
        <taxon>Bacillota</taxon>
        <taxon>Bacilli</taxon>
        <taxon>Bacillales</taxon>
        <taxon>Bacillaceae</taxon>
        <taxon>Ectobacillus</taxon>
    </lineage>
</organism>
<keyword evidence="2" id="KW-1185">Reference proteome</keyword>
<evidence type="ECO:0000313" key="2">
    <source>
        <dbReference type="Proteomes" id="UP001589609"/>
    </source>
</evidence>
<evidence type="ECO:0000313" key="1">
    <source>
        <dbReference type="EMBL" id="MFB9758677.1"/>
    </source>
</evidence>
<accession>A0ABV5WE72</accession>
<proteinExistence type="predicted"/>
<dbReference type="Proteomes" id="UP001589609">
    <property type="component" value="Unassembled WGS sequence"/>
</dbReference>
<comment type="caution">
    <text evidence="1">The sequence shown here is derived from an EMBL/GenBank/DDBJ whole genome shotgun (WGS) entry which is preliminary data.</text>
</comment>
<gene>
    <name evidence="1" type="ORF">ACFFMS_09225</name>
</gene>
<sequence>MEMFGNGKKLIKGRKRAMKKLLDAKVINTAYGLEVYLDSVKSIEIKEVHIPTIDSPFYEAKFGIKYFLLRKEKNCNSQRNYFYIRMNPDFSSIVLKETETESLFAVKNEAERKATKKLLGEWFVKTNNYKECINEFITEVEKEDTSHTAETIKFLEKLLEVTTEDIELASVEKPATCK</sequence>
<protein>
    <submittedName>
        <fullName evidence="1">Uncharacterized protein</fullName>
    </submittedName>
</protein>
<name>A0ABV5WE72_9BACI</name>
<reference evidence="1 2" key="1">
    <citation type="submission" date="2024-09" db="EMBL/GenBank/DDBJ databases">
        <authorList>
            <person name="Sun Q."/>
            <person name="Mori K."/>
        </authorList>
    </citation>
    <scope>NUCLEOTIDE SEQUENCE [LARGE SCALE GENOMIC DNA]</scope>
    <source>
        <strain evidence="1 2">JCM 11201</strain>
    </source>
</reference>
<dbReference type="EMBL" id="JBHMAF010000038">
    <property type="protein sequence ID" value="MFB9758677.1"/>
    <property type="molecule type" value="Genomic_DNA"/>
</dbReference>